<dbReference type="PANTHER" id="PTHR31793">
    <property type="entry name" value="4-HYDROXYBENZOYL-COA THIOESTERASE FAMILY MEMBER"/>
    <property type="match status" value="1"/>
</dbReference>
<accession>A0A0N7LA58</accession>
<dbReference type="OrthoDB" id="5538558at2759"/>
<dbReference type="SUPFAM" id="SSF54637">
    <property type="entry name" value="Thioesterase/thiol ester dehydrase-isomerase"/>
    <property type="match status" value="1"/>
</dbReference>
<dbReference type="Gene3D" id="3.10.129.10">
    <property type="entry name" value="Hotdog Thioesterase"/>
    <property type="match status" value="1"/>
</dbReference>
<dbReference type="PANTHER" id="PTHR31793:SF39">
    <property type="entry name" value="THIOESTERASE_THIOL ESTER DEHYDRASE-ISOMERASE"/>
    <property type="match status" value="1"/>
</dbReference>
<dbReference type="InterPro" id="IPR029069">
    <property type="entry name" value="HotDog_dom_sf"/>
</dbReference>
<dbReference type="Pfam" id="PF13279">
    <property type="entry name" value="4HBT_2"/>
    <property type="match status" value="1"/>
</dbReference>
<dbReference type="GO" id="GO:0047617">
    <property type="term" value="F:fatty acyl-CoA hydrolase activity"/>
    <property type="evidence" value="ECO:0007669"/>
    <property type="project" value="TreeGrafter"/>
</dbReference>
<dbReference type="AlphaFoldDB" id="A0A0N7LA58"/>
<dbReference type="Proteomes" id="UP000054845">
    <property type="component" value="Unassembled WGS sequence"/>
</dbReference>
<dbReference type="EMBL" id="CCYA01000272">
    <property type="protein sequence ID" value="CEH15666.1"/>
    <property type="molecule type" value="Genomic_DNA"/>
</dbReference>
<keyword evidence="2" id="KW-1185">Reference proteome</keyword>
<evidence type="ECO:0000313" key="2">
    <source>
        <dbReference type="Proteomes" id="UP000054845"/>
    </source>
</evidence>
<dbReference type="InterPro" id="IPR050563">
    <property type="entry name" value="4-hydroxybenzoyl-CoA_TE"/>
</dbReference>
<proteinExistence type="predicted"/>
<evidence type="ECO:0000313" key="1">
    <source>
        <dbReference type="EMBL" id="CEH15666.1"/>
    </source>
</evidence>
<sequence>MSFAPLLRRSASTIGSCVCNRHAAAAAAAGSSRWMTTTATATATATATSNGVPLKCSPQLASSVCSSRTFSTSTAHRTAADAITAFPPAESAEHAELLQQAKARLLKLGFHHQESFWEQRICWGDHDCFQHGETLERGGRDVFFERQTMTLWHARQLTRRCACLYASSAVNNVHYVRFVESARMRYGEVLASRLTSQRAQEIVYGTGKGMILAKVSVKYIRPVTYPDTLLVGTRPVLPLQGSDRFTLQANIVSLKQQALVATAEQLCVSYDYPALTKCDLPRDFKDEIEKSGAAPSP</sequence>
<reference evidence="2" key="1">
    <citation type="submission" date="2014-09" db="EMBL/GenBank/DDBJ databases">
        <authorList>
            <person name="Sharma Rahul"/>
            <person name="Thines Marco"/>
        </authorList>
    </citation>
    <scope>NUCLEOTIDE SEQUENCE [LARGE SCALE GENOMIC DNA]</scope>
</reference>
<protein>
    <submittedName>
        <fullName evidence="1">THIOESTERASE-LIKE PROTEIN</fullName>
    </submittedName>
</protein>
<organism evidence="1 2">
    <name type="scientific">Ceraceosorus bombacis</name>
    <dbReference type="NCBI Taxonomy" id="401625"/>
    <lineage>
        <taxon>Eukaryota</taxon>
        <taxon>Fungi</taxon>
        <taxon>Dikarya</taxon>
        <taxon>Basidiomycota</taxon>
        <taxon>Ustilaginomycotina</taxon>
        <taxon>Exobasidiomycetes</taxon>
        <taxon>Ceraceosorales</taxon>
        <taxon>Ceraceosoraceae</taxon>
        <taxon>Ceraceosorus</taxon>
    </lineage>
</organism>
<dbReference type="CDD" id="cd00586">
    <property type="entry name" value="4HBT"/>
    <property type="match status" value="1"/>
</dbReference>
<name>A0A0N7LA58_9BASI</name>